<dbReference type="GO" id="GO:0016020">
    <property type="term" value="C:membrane"/>
    <property type="evidence" value="ECO:0007669"/>
    <property type="project" value="UniProtKB-SubCell"/>
</dbReference>
<dbReference type="GeneID" id="54456702"/>
<keyword evidence="9 12" id="KW-0408">Iron</keyword>
<keyword evidence="8 13" id="KW-0560">Oxidoreductase</keyword>
<dbReference type="GO" id="GO:0005506">
    <property type="term" value="F:iron ion binding"/>
    <property type="evidence" value="ECO:0007669"/>
    <property type="project" value="InterPro"/>
</dbReference>
<dbReference type="PANTHER" id="PTHR24305:SF112">
    <property type="entry name" value="L-ORNITHINE-N5-MONOOXYGENASE (EUROFUNG)"/>
    <property type="match status" value="1"/>
</dbReference>
<evidence type="ECO:0000256" key="9">
    <source>
        <dbReference type="ARBA" id="ARBA00023004"/>
    </source>
</evidence>
<evidence type="ECO:0000256" key="5">
    <source>
        <dbReference type="ARBA" id="ARBA00022692"/>
    </source>
</evidence>
<evidence type="ECO:0000256" key="10">
    <source>
        <dbReference type="ARBA" id="ARBA00023033"/>
    </source>
</evidence>
<keyword evidence="11" id="KW-0472">Membrane</keyword>
<dbReference type="GO" id="GO:0020037">
    <property type="term" value="F:heme binding"/>
    <property type="evidence" value="ECO:0007669"/>
    <property type="project" value="InterPro"/>
</dbReference>
<keyword evidence="6 12" id="KW-0479">Metal-binding</keyword>
<reference evidence="14 16" key="1">
    <citation type="journal article" date="2020" name="Stud. Mycol.">
        <title>101 Dothideomycetes genomes: a test case for predicting lifestyles and emergence of pathogens.</title>
        <authorList>
            <person name="Haridas S."/>
            <person name="Albert R."/>
            <person name="Binder M."/>
            <person name="Bloem J."/>
            <person name="Labutti K."/>
            <person name="Salamov A."/>
            <person name="Andreopoulos B."/>
            <person name="Baker S."/>
            <person name="Barry K."/>
            <person name="Bills G."/>
            <person name="Bluhm B."/>
            <person name="Cannon C."/>
            <person name="Castanera R."/>
            <person name="Culley D."/>
            <person name="Daum C."/>
            <person name="Ezra D."/>
            <person name="Gonzalez J."/>
            <person name="Henrissat B."/>
            <person name="Kuo A."/>
            <person name="Liang C."/>
            <person name="Lipzen A."/>
            <person name="Lutzoni F."/>
            <person name="Magnuson J."/>
            <person name="Mondo S."/>
            <person name="Nolan M."/>
            <person name="Ohm R."/>
            <person name="Pangilinan J."/>
            <person name="Park H.-J."/>
            <person name="Ramirez L."/>
            <person name="Alfaro M."/>
            <person name="Sun H."/>
            <person name="Tritt A."/>
            <person name="Yoshinaga Y."/>
            <person name="Zwiers L.-H."/>
            <person name="Turgeon B."/>
            <person name="Goodwin S."/>
            <person name="Spatafora J."/>
            <person name="Crous P."/>
            <person name="Grigoriev I."/>
        </authorList>
    </citation>
    <scope>NUCLEOTIDE SEQUENCE</scope>
    <source>
        <strain evidence="14 16">CBS 304.34</strain>
    </source>
</reference>
<feature type="binding site" description="axial binding residue" evidence="12">
    <location>
        <position position="127"/>
    </location>
    <ligand>
        <name>heme</name>
        <dbReference type="ChEBI" id="CHEBI:30413"/>
    </ligand>
    <ligandPart>
        <name>Fe</name>
        <dbReference type="ChEBI" id="CHEBI:18248"/>
    </ligandPart>
</feature>
<feature type="non-terminal residue" evidence="14">
    <location>
        <position position="1"/>
    </location>
</feature>
<protein>
    <submittedName>
        <fullName evidence="14 16">Cytochrome P450</fullName>
    </submittedName>
</protein>
<dbReference type="PRINTS" id="PR00385">
    <property type="entry name" value="P450"/>
</dbReference>
<dbReference type="Gene3D" id="1.10.630.10">
    <property type="entry name" value="Cytochrome P450"/>
    <property type="match status" value="1"/>
</dbReference>
<reference evidence="16" key="3">
    <citation type="submission" date="2025-04" db="UniProtKB">
        <authorList>
            <consortium name="RefSeq"/>
        </authorList>
    </citation>
    <scope>IDENTIFICATION</scope>
    <source>
        <strain evidence="16">CBS 304.34</strain>
    </source>
</reference>
<evidence type="ECO:0000256" key="2">
    <source>
        <dbReference type="ARBA" id="ARBA00004370"/>
    </source>
</evidence>
<dbReference type="SUPFAM" id="SSF48264">
    <property type="entry name" value="Cytochrome P450"/>
    <property type="match status" value="1"/>
</dbReference>
<comment type="similarity">
    <text evidence="3 13">Belongs to the cytochrome P450 family.</text>
</comment>
<dbReference type="OrthoDB" id="6692864at2759"/>
<proteinExistence type="inferred from homology"/>
<dbReference type="InterPro" id="IPR036396">
    <property type="entry name" value="Cyt_P450_sf"/>
</dbReference>
<dbReference type="Pfam" id="PF00067">
    <property type="entry name" value="p450"/>
    <property type="match status" value="1"/>
</dbReference>
<dbReference type="InterPro" id="IPR002401">
    <property type="entry name" value="Cyt_P450_E_grp-I"/>
</dbReference>
<name>A0A6A6YHS2_9PEZI</name>
<dbReference type="GO" id="GO:0004497">
    <property type="term" value="F:monooxygenase activity"/>
    <property type="evidence" value="ECO:0007669"/>
    <property type="project" value="UniProtKB-KW"/>
</dbReference>
<dbReference type="PRINTS" id="PR00463">
    <property type="entry name" value="EP450I"/>
</dbReference>
<dbReference type="InterPro" id="IPR050121">
    <property type="entry name" value="Cytochrome_P450_monoxygenase"/>
</dbReference>
<dbReference type="InterPro" id="IPR001128">
    <property type="entry name" value="Cyt_P450"/>
</dbReference>
<keyword evidence="5" id="KW-0812">Transmembrane</keyword>
<dbReference type="PANTHER" id="PTHR24305">
    <property type="entry name" value="CYTOCHROME P450"/>
    <property type="match status" value="1"/>
</dbReference>
<evidence type="ECO:0000256" key="4">
    <source>
        <dbReference type="ARBA" id="ARBA00022617"/>
    </source>
</evidence>
<gene>
    <name evidence="14 16" type="ORF">BDZ99DRAFT_392757</name>
</gene>
<evidence type="ECO:0000313" key="15">
    <source>
        <dbReference type="Proteomes" id="UP000504636"/>
    </source>
</evidence>
<dbReference type="InterPro" id="IPR017972">
    <property type="entry name" value="Cyt_P450_CS"/>
</dbReference>
<evidence type="ECO:0000256" key="13">
    <source>
        <dbReference type="RuleBase" id="RU000461"/>
    </source>
</evidence>
<dbReference type="EMBL" id="MU003705">
    <property type="protein sequence ID" value="KAF2807447.1"/>
    <property type="molecule type" value="Genomic_DNA"/>
</dbReference>
<evidence type="ECO:0000256" key="7">
    <source>
        <dbReference type="ARBA" id="ARBA00022989"/>
    </source>
</evidence>
<organism evidence="14">
    <name type="scientific">Mytilinidion resinicola</name>
    <dbReference type="NCBI Taxonomy" id="574789"/>
    <lineage>
        <taxon>Eukaryota</taxon>
        <taxon>Fungi</taxon>
        <taxon>Dikarya</taxon>
        <taxon>Ascomycota</taxon>
        <taxon>Pezizomycotina</taxon>
        <taxon>Dothideomycetes</taxon>
        <taxon>Pleosporomycetidae</taxon>
        <taxon>Mytilinidiales</taxon>
        <taxon>Mytilinidiaceae</taxon>
        <taxon>Mytilinidion</taxon>
    </lineage>
</organism>
<evidence type="ECO:0000256" key="12">
    <source>
        <dbReference type="PIRSR" id="PIRSR602401-1"/>
    </source>
</evidence>
<comment type="cofactor">
    <cofactor evidence="1 12">
        <name>heme</name>
        <dbReference type="ChEBI" id="CHEBI:30413"/>
    </cofactor>
</comment>
<evidence type="ECO:0000256" key="8">
    <source>
        <dbReference type="ARBA" id="ARBA00023002"/>
    </source>
</evidence>
<sequence>SFIAIFRFMAKYPEHAEKVYAELQTVDIHDANALASLSHMTAVIKECLRLLPPVLTGNGRVTGPGGLVIDGTFIPAYTKVNAPKDVSKIPEAFIHPDDFIPERWYSRPELIIDKRAFRPFGVGNRTCVGKTFAWLELRLVTAILLHHFTVEFAPGYNEDDIFTGLKDHVTAQPGRTMCLFHPRTAAK</sequence>
<keyword evidence="4 12" id="KW-0349">Heme</keyword>
<dbReference type="PROSITE" id="PS00086">
    <property type="entry name" value="CYTOCHROME_P450"/>
    <property type="match status" value="1"/>
</dbReference>
<evidence type="ECO:0000256" key="11">
    <source>
        <dbReference type="ARBA" id="ARBA00023136"/>
    </source>
</evidence>
<evidence type="ECO:0000256" key="3">
    <source>
        <dbReference type="ARBA" id="ARBA00010617"/>
    </source>
</evidence>
<evidence type="ECO:0000313" key="16">
    <source>
        <dbReference type="RefSeq" id="XP_033574411.1"/>
    </source>
</evidence>
<keyword evidence="15" id="KW-1185">Reference proteome</keyword>
<dbReference type="GO" id="GO:0016705">
    <property type="term" value="F:oxidoreductase activity, acting on paired donors, with incorporation or reduction of molecular oxygen"/>
    <property type="evidence" value="ECO:0007669"/>
    <property type="project" value="InterPro"/>
</dbReference>
<dbReference type="AlphaFoldDB" id="A0A6A6YHS2"/>
<evidence type="ECO:0000313" key="14">
    <source>
        <dbReference type="EMBL" id="KAF2807447.1"/>
    </source>
</evidence>
<keyword evidence="7" id="KW-1133">Transmembrane helix</keyword>
<reference evidence="16" key="2">
    <citation type="submission" date="2020-04" db="EMBL/GenBank/DDBJ databases">
        <authorList>
            <consortium name="NCBI Genome Project"/>
        </authorList>
    </citation>
    <scope>NUCLEOTIDE SEQUENCE</scope>
    <source>
        <strain evidence="16">CBS 304.34</strain>
    </source>
</reference>
<keyword evidence="10 13" id="KW-0503">Monooxygenase</keyword>
<evidence type="ECO:0000256" key="1">
    <source>
        <dbReference type="ARBA" id="ARBA00001971"/>
    </source>
</evidence>
<evidence type="ECO:0000256" key="6">
    <source>
        <dbReference type="ARBA" id="ARBA00022723"/>
    </source>
</evidence>
<dbReference type="Proteomes" id="UP000504636">
    <property type="component" value="Unplaced"/>
</dbReference>
<accession>A0A6A6YHS2</accession>
<comment type="subcellular location">
    <subcellularLocation>
        <location evidence="2">Membrane</location>
    </subcellularLocation>
</comment>
<dbReference type="RefSeq" id="XP_033574411.1">
    <property type="nucleotide sequence ID" value="XM_033715809.1"/>
</dbReference>